<evidence type="ECO:0000313" key="19">
    <source>
        <dbReference type="Proteomes" id="UP000838100"/>
    </source>
</evidence>
<dbReference type="InterPro" id="IPR020084">
    <property type="entry name" value="NUDIX_hydrolase_CS"/>
</dbReference>
<dbReference type="Pfam" id="PF14815">
    <property type="entry name" value="NUDIX_4"/>
    <property type="match status" value="1"/>
</dbReference>
<evidence type="ECO:0000256" key="1">
    <source>
        <dbReference type="ARBA" id="ARBA00001946"/>
    </source>
</evidence>
<keyword evidence="7 18" id="KW-0378">Hydrolase</keyword>
<dbReference type="SUPFAM" id="SSF55811">
    <property type="entry name" value="Nudix"/>
    <property type="match status" value="1"/>
</dbReference>
<dbReference type="PRINTS" id="PR00502">
    <property type="entry name" value="NUDIXFAMILY"/>
</dbReference>
<evidence type="ECO:0000256" key="14">
    <source>
        <dbReference type="ARBA" id="ARBA00041592"/>
    </source>
</evidence>
<evidence type="ECO:0000256" key="13">
    <source>
        <dbReference type="ARBA" id="ARBA00040794"/>
    </source>
</evidence>
<evidence type="ECO:0000256" key="15">
    <source>
        <dbReference type="ARBA" id="ARBA00041979"/>
    </source>
</evidence>
<accession>A0ABN8EN46</accession>
<dbReference type="GO" id="GO:0016787">
    <property type="term" value="F:hydrolase activity"/>
    <property type="evidence" value="ECO:0007669"/>
    <property type="project" value="UniProtKB-KW"/>
</dbReference>
<keyword evidence="6" id="KW-0227">DNA damage</keyword>
<evidence type="ECO:0000313" key="18">
    <source>
        <dbReference type="EMBL" id="CAH0993175.1"/>
    </source>
</evidence>
<evidence type="ECO:0000256" key="7">
    <source>
        <dbReference type="ARBA" id="ARBA00022801"/>
    </source>
</evidence>
<dbReference type="InterPro" id="IPR029119">
    <property type="entry name" value="MutY_C"/>
</dbReference>
<dbReference type="PROSITE" id="PS00893">
    <property type="entry name" value="NUDIX_BOX"/>
    <property type="match status" value="1"/>
</dbReference>
<protein>
    <recommendedName>
        <fullName evidence="13">8-oxo-dGTP diphosphatase</fullName>
        <ecNumber evidence="12">3.6.1.55</ecNumber>
    </recommendedName>
    <alternativeName>
        <fullName evidence="16">7,8-dihydro-8-oxoguanine-triphosphatase</fullName>
    </alternativeName>
    <alternativeName>
        <fullName evidence="15">Mutator protein MutT</fullName>
    </alternativeName>
    <alternativeName>
        <fullName evidence="14">dGTP pyrophosphohydrolase</fullName>
    </alternativeName>
</protein>
<name>A0ABN8EN46_9GAMM</name>
<keyword evidence="4" id="KW-0235">DNA replication</keyword>
<evidence type="ECO:0000256" key="9">
    <source>
        <dbReference type="ARBA" id="ARBA00023204"/>
    </source>
</evidence>
<evidence type="ECO:0000256" key="12">
    <source>
        <dbReference type="ARBA" id="ARBA00038905"/>
    </source>
</evidence>
<reference evidence="18" key="1">
    <citation type="submission" date="2021-12" db="EMBL/GenBank/DDBJ databases">
        <authorList>
            <person name="Rodrigo-Torres L."/>
            <person name="Arahal R. D."/>
            <person name="Lucena T."/>
        </authorList>
    </citation>
    <scope>NUCLEOTIDE SEQUENCE</scope>
    <source>
        <strain evidence="18">CECT 8267</strain>
    </source>
</reference>
<evidence type="ECO:0000256" key="2">
    <source>
        <dbReference type="ARBA" id="ARBA00005582"/>
    </source>
</evidence>
<evidence type="ECO:0000256" key="4">
    <source>
        <dbReference type="ARBA" id="ARBA00022705"/>
    </source>
</evidence>
<dbReference type="EMBL" id="CAKLPX010000005">
    <property type="protein sequence ID" value="CAH0993175.1"/>
    <property type="molecule type" value="Genomic_DNA"/>
</dbReference>
<dbReference type="InterPro" id="IPR015797">
    <property type="entry name" value="NUDIX_hydrolase-like_dom_sf"/>
</dbReference>
<keyword evidence="5" id="KW-0479">Metal-binding</keyword>
<evidence type="ECO:0000256" key="3">
    <source>
        <dbReference type="ARBA" id="ARBA00022457"/>
    </source>
</evidence>
<evidence type="ECO:0000256" key="16">
    <source>
        <dbReference type="ARBA" id="ARBA00042798"/>
    </source>
</evidence>
<keyword evidence="3" id="KW-0515">Mutator protein</keyword>
<dbReference type="PROSITE" id="PS51462">
    <property type="entry name" value="NUDIX"/>
    <property type="match status" value="1"/>
</dbReference>
<dbReference type="InterPro" id="IPR000086">
    <property type="entry name" value="NUDIX_hydrolase_dom"/>
</dbReference>
<dbReference type="EC" id="3.6.1.55" evidence="12"/>
<gene>
    <name evidence="18" type="primary">nudG</name>
    <name evidence="18" type="ORF">SIN8267_03316</name>
</gene>
<dbReference type="Proteomes" id="UP000838100">
    <property type="component" value="Unassembled WGS sequence"/>
</dbReference>
<comment type="catalytic activity">
    <reaction evidence="10">
        <text>8-oxo-dGTP + H2O = 8-oxo-dGMP + diphosphate + H(+)</text>
        <dbReference type="Rhea" id="RHEA:31575"/>
        <dbReference type="ChEBI" id="CHEBI:15377"/>
        <dbReference type="ChEBI" id="CHEBI:15378"/>
        <dbReference type="ChEBI" id="CHEBI:33019"/>
        <dbReference type="ChEBI" id="CHEBI:63224"/>
        <dbReference type="ChEBI" id="CHEBI:77896"/>
        <dbReference type="EC" id="3.6.1.55"/>
    </reaction>
</comment>
<organism evidence="18 19">
    <name type="scientific">Sinobacterium norvegicum</name>
    <dbReference type="NCBI Taxonomy" id="1641715"/>
    <lineage>
        <taxon>Bacteria</taxon>
        <taxon>Pseudomonadati</taxon>
        <taxon>Pseudomonadota</taxon>
        <taxon>Gammaproteobacteria</taxon>
        <taxon>Cellvibrionales</taxon>
        <taxon>Spongiibacteraceae</taxon>
        <taxon>Sinobacterium</taxon>
    </lineage>
</organism>
<evidence type="ECO:0000256" key="11">
    <source>
        <dbReference type="ARBA" id="ARBA00036904"/>
    </source>
</evidence>
<keyword evidence="19" id="KW-1185">Reference proteome</keyword>
<dbReference type="PANTHER" id="PTHR47707:SF1">
    <property type="entry name" value="NUDIX HYDROLASE FAMILY PROTEIN"/>
    <property type="match status" value="1"/>
</dbReference>
<dbReference type="PANTHER" id="PTHR47707">
    <property type="entry name" value="8-OXO-DGTP DIPHOSPHATASE"/>
    <property type="match status" value="1"/>
</dbReference>
<evidence type="ECO:0000259" key="17">
    <source>
        <dbReference type="PROSITE" id="PS51462"/>
    </source>
</evidence>
<evidence type="ECO:0000256" key="8">
    <source>
        <dbReference type="ARBA" id="ARBA00022842"/>
    </source>
</evidence>
<dbReference type="CDD" id="cd03425">
    <property type="entry name" value="NUDIX_MutT_NudA_like"/>
    <property type="match status" value="1"/>
</dbReference>
<comment type="caution">
    <text evidence="18">The sequence shown here is derived from an EMBL/GenBank/DDBJ whole genome shotgun (WGS) entry which is preliminary data.</text>
</comment>
<feature type="domain" description="Nudix hydrolase" evidence="17">
    <location>
        <begin position="4"/>
        <end position="142"/>
    </location>
</feature>
<sequence>MTEKKVVAVAVGVIMHADGEHCLLAIRPAGKHLAGFWEFPGGKVDGDESVEQALCRELREELGLQVTSSSALLVQHFDYPEKSVALHTRVVTDFDSGITLMLGEDGQGSEGQLIRWVALADLAEYQLPEANAPIVDALLAKYNR</sequence>
<proteinExistence type="inferred from homology"/>
<comment type="catalytic activity">
    <reaction evidence="11">
        <text>8-oxo-GTP + H2O = 8-oxo-GMP + diphosphate + H(+)</text>
        <dbReference type="Rhea" id="RHEA:67616"/>
        <dbReference type="ChEBI" id="CHEBI:15377"/>
        <dbReference type="ChEBI" id="CHEBI:15378"/>
        <dbReference type="ChEBI" id="CHEBI:33019"/>
        <dbReference type="ChEBI" id="CHEBI:143553"/>
        <dbReference type="ChEBI" id="CHEBI:145694"/>
    </reaction>
</comment>
<keyword evidence="8" id="KW-0460">Magnesium</keyword>
<dbReference type="InterPro" id="IPR047127">
    <property type="entry name" value="MutT-like"/>
</dbReference>
<comment type="cofactor">
    <cofactor evidence="1">
        <name>Mg(2+)</name>
        <dbReference type="ChEBI" id="CHEBI:18420"/>
    </cofactor>
</comment>
<evidence type="ECO:0000256" key="6">
    <source>
        <dbReference type="ARBA" id="ARBA00022763"/>
    </source>
</evidence>
<comment type="similarity">
    <text evidence="2">Belongs to the Nudix hydrolase family.</text>
</comment>
<keyword evidence="9" id="KW-0234">DNA repair</keyword>
<evidence type="ECO:0000256" key="5">
    <source>
        <dbReference type="ARBA" id="ARBA00022723"/>
    </source>
</evidence>
<evidence type="ECO:0000256" key="10">
    <source>
        <dbReference type="ARBA" id="ARBA00035861"/>
    </source>
</evidence>
<dbReference type="Gene3D" id="3.90.79.10">
    <property type="entry name" value="Nucleoside Triphosphate Pyrophosphohydrolase"/>
    <property type="match status" value="1"/>
</dbReference>
<dbReference type="InterPro" id="IPR020476">
    <property type="entry name" value="Nudix_hydrolase"/>
</dbReference>